<reference evidence="3" key="1">
    <citation type="submission" date="2019-12" db="EMBL/GenBank/DDBJ databases">
        <title>Complete genome of Terracaulis silvestris 0127_4.</title>
        <authorList>
            <person name="Vieira S."/>
            <person name="Riedel T."/>
            <person name="Sproer C."/>
            <person name="Pascual J."/>
            <person name="Boedeker C."/>
            <person name="Overmann J."/>
        </authorList>
    </citation>
    <scope>NUCLEOTIDE SEQUENCE [LARGE SCALE GENOMIC DNA]</scope>
    <source>
        <strain evidence="3">0127_4</strain>
    </source>
</reference>
<keyword evidence="3" id="KW-1185">Reference proteome</keyword>
<organism evidence="2 3">
    <name type="scientific">Terricaulis silvestris</name>
    <dbReference type="NCBI Taxonomy" id="2686094"/>
    <lineage>
        <taxon>Bacteria</taxon>
        <taxon>Pseudomonadati</taxon>
        <taxon>Pseudomonadota</taxon>
        <taxon>Alphaproteobacteria</taxon>
        <taxon>Caulobacterales</taxon>
        <taxon>Caulobacteraceae</taxon>
        <taxon>Terricaulis</taxon>
    </lineage>
</organism>
<evidence type="ECO:0000256" key="1">
    <source>
        <dbReference type="SAM" id="Phobius"/>
    </source>
</evidence>
<dbReference type="Proteomes" id="UP000431269">
    <property type="component" value="Chromosome"/>
</dbReference>
<dbReference type="KEGG" id="tsv:DSM104635_00297"/>
<keyword evidence="1" id="KW-1133">Transmembrane helix</keyword>
<protein>
    <submittedName>
        <fullName evidence="2">Uncharacterized protein</fullName>
    </submittedName>
</protein>
<dbReference type="AlphaFoldDB" id="A0A6I6MLD6"/>
<gene>
    <name evidence="2" type="ORF">DSM104635_00297</name>
</gene>
<keyword evidence="1" id="KW-0472">Membrane</keyword>
<evidence type="ECO:0000313" key="3">
    <source>
        <dbReference type="Proteomes" id="UP000431269"/>
    </source>
</evidence>
<keyword evidence="1" id="KW-0812">Transmembrane</keyword>
<feature type="transmembrane region" description="Helical" evidence="1">
    <location>
        <begin position="20"/>
        <end position="42"/>
    </location>
</feature>
<dbReference type="EMBL" id="CP047045">
    <property type="protein sequence ID" value="QGZ93487.1"/>
    <property type="molecule type" value="Genomic_DNA"/>
</dbReference>
<dbReference type="RefSeq" id="WP_158764490.1">
    <property type="nucleotide sequence ID" value="NZ_CP047045.1"/>
</dbReference>
<name>A0A6I6MLD6_9CAUL</name>
<proteinExistence type="predicted"/>
<sequence>MARSTLQALINGTRQLLSVQLVIAVIAIALAAWTLSVTTALLRERDRLQERVIQLEQAMSEGGVVVPEAPALVEAPPPTASAYPGEIGELAESASLVAPDAEEERRGVGAVIGSLFAPAPEMRLLVLHVRGQNDAAAAQPIAEELEQNSNVRVVVDVLAPRDQRQSGYAYFDGRQSRVAATLVTQFHDVARRNQLAPWSSQLRGVALPAEGEYTADRLDLVLPPLPEPAPAALPPG</sequence>
<evidence type="ECO:0000313" key="2">
    <source>
        <dbReference type="EMBL" id="QGZ93487.1"/>
    </source>
</evidence>
<accession>A0A6I6MLD6</accession>